<dbReference type="GO" id="GO:0005524">
    <property type="term" value="F:ATP binding"/>
    <property type="evidence" value="ECO:0007669"/>
    <property type="project" value="InterPro"/>
</dbReference>
<feature type="domain" description="T4 RNA ligase 1-like N-terminal" evidence="4">
    <location>
        <begin position="79"/>
        <end position="351"/>
    </location>
</feature>
<evidence type="ECO:0000313" key="6">
    <source>
        <dbReference type="Proteomes" id="UP000245884"/>
    </source>
</evidence>
<feature type="domain" description="tRNA ligase phosphodiesterase" evidence="2">
    <location>
        <begin position="823"/>
        <end position="1047"/>
    </location>
</feature>
<dbReference type="InterPro" id="IPR015965">
    <property type="entry name" value="tRNA_lig_PDEase"/>
</dbReference>
<reference evidence="5 6" key="1">
    <citation type="journal article" date="2018" name="Mol. Biol. Evol.">
        <title>Broad Genomic Sampling Reveals a Smut Pathogenic Ancestry of the Fungal Clade Ustilaginomycotina.</title>
        <authorList>
            <person name="Kijpornyongpan T."/>
            <person name="Mondo S.J."/>
            <person name="Barry K."/>
            <person name="Sandor L."/>
            <person name="Lee J."/>
            <person name="Lipzen A."/>
            <person name="Pangilinan J."/>
            <person name="LaButti K."/>
            <person name="Hainaut M."/>
            <person name="Henrissat B."/>
            <person name="Grigoriev I.V."/>
            <person name="Spatafora J.W."/>
            <person name="Aime M.C."/>
        </authorList>
    </citation>
    <scope>NUCLEOTIDE SEQUENCE [LARGE SCALE GENOMIC DNA]</scope>
    <source>
        <strain evidence="5 6">MCA 5214</strain>
    </source>
</reference>
<dbReference type="Pfam" id="PF09511">
    <property type="entry name" value="RNA_lig_T4_1"/>
    <property type="match status" value="1"/>
</dbReference>
<dbReference type="InterPro" id="IPR019039">
    <property type="entry name" value="T4-Rnl1-like_N"/>
</dbReference>
<dbReference type="Pfam" id="PF08303">
    <property type="entry name" value="tRNA_lig_kinase"/>
    <property type="match status" value="1"/>
</dbReference>
<dbReference type="GeneID" id="37028907"/>
<evidence type="ECO:0000259" key="3">
    <source>
        <dbReference type="Pfam" id="PF08303"/>
    </source>
</evidence>
<evidence type="ECO:0000259" key="2">
    <source>
        <dbReference type="Pfam" id="PF08302"/>
    </source>
</evidence>
<dbReference type="PANTHER" id="PTHR32004">
    <property type="entry name" value="TRNA LIGASE"/>
    <property type="match status" value="1"/>
</dbReference>
<gene>
    <name evidence="5" type="ORF">BDZ90DRAFT_234622</name>
</gene>
<accession>A0A316UIA9</accession>
<dbReference type="AlphaFoldDB" id="A0A316UIA9"/>
<dbReference type="InterPro" id="IPR027417">
    <property type="entry name" value="P-loop_NTPase"/>
</dbReference>
<dbReference type="Gene3D" id="3.40.50.300">
    <property type="entry name" value="P-loop containing nucleotide triphosphate hydrolases"/>
    <property type="match status" value="1"/>
</dbReference>
<dbReference type="STRING" id="1569628.A0A316UIA9"/>
<evidence type="ECO:0000256" key="1">
    <source>
        <dbReference type="SAM" id="MobiDB-lite"/>
    </source>
</evidence>
<dbReference type="GO" id="GO:0003972">
    <property type="term" value="F:RNA ligase (ATP) activity"/>
    <property type="evidence" value="ECO:0007669"/>
    <property type="project" value="InterPro"/>
</dbReference>
<feature type="compositionally biased region" description="Basic and acidic residues" evidence="1">
    <location>
        <begin position="381"/>
        <end position="400"/>
    </location>
</feature>
<dbReference type="Pfam" id="PF08302">
    <property type="entry name" value="tRNA_lig_CPD"/>
    <property type="match status" value="1"/>
</dbReference>
<dbReference type="InterPro" id="IPR015966">
    <property type="entry name" value="tRNA_lig_kin_fungi"/>
</dbReference>
<sequence length="1052" mass="116913">MAGPSPSSDAEASALIACLYDRATKSDSNPKPLVRHTLHHVPSTTDPGQRFAITSWKTVEFAYRKAESVGVGKDLPTLARGLFTVAHTLDDHDGSEPESSAHAAARQRILVRGYDKFFNVGEMPWTKQASIDRYSSPPYLLTFKENGCIIFISALSPTQLIVTSKHALESLENQEGDDVAGEEGEKRVSHAAKGEEWLGRHLAKVGKTKKDLATELWSRGETAVAELCDDSFEEHVLAYPPERSGLHLHGLNANRPHFSTRPMSDVNAFATQWGFIPTRYLTMNSMADVKEFTDRIGTTGEYEGEAIEGFVVRTTMPDAPAPADRVKGTVPPPYSPGQTWFYKVKFDEPYLMYRDWRELAKRMLVDRNKWLAERQRGIDREADDGKEPDELVKSASRLEIDDPSPVTADGAKKSKNQLKKEQKARQLQLQRSLGPASGAPTLPQAPKARSDRPETKLFVQWCWDRMYGSQDGRVRAQPALFEGLNVGKGIIRLRDTFLAYLETGEGRDRLAALGGAEGALAARLGQDVSTTSTPTSSTQPDTRPYTHLLLLPISLPGAGKTTLFHSLSSLYPRALSHTQSDDVPTKKSGPTFLRNICSELSRSRVVLADRNNHLLQHRDEVVEAVRTWEARGGRSEEQLREEKKKHFQKYGKKMGAPPFSEEVPLEQRPRVKFLTLLYELDVLPFNALHRLLSDRILGRGDNHQSLVADTSAAAGCRAHEVVLWRFLEAYEPFGSAEGKGEGTKGWGDVVLRQEGASVTLNVEASLREQLEQVWQCLTQRGVLPREGCEELEEAVRRTTPAMLDEAIERAKGYKATQIKSLLPAPGSTNSSVTGPRYYAISVEVDLARLLPPLLEAKSPQNREPQRAARLSRARALLTSLSASKRVVTRPHITLVHNSALRRDIGDDEESALQSLPEAERKAVQAARRKWQRYEALCGAGEAGVDFNVQFDRLCWEGDKVMTLSVSSVAPCLDSALSVEEMERLQGEGEEWRPHVTVGTRDAEVRPFEANRVVRVVDTLRKEGMRGGQEGEIEWIDLEGQMSVKGRLMGMSA</sequence>
<dbReference type="EMBL" id="KZ819678">
    <property type="protein sequence ID" value="PWN25016.1"/>
    <property type="molecule type" value="Genomic_DNA"/>
</dbReference>
<keyword evidence="6" id="KW-1185">Reference proteome</keyword>
<dbReference type="RefSeq" id="XP_025359628.1">
    <property type="nucleotide sequence ID" value="XM_025507084.1"/>
</dbReference>
<dbReference type="PANTHER" id="PTHR32004:SF1">
    <property type="entry name" value="TRNA LIGASE"/>
    <property type="match status" value="1"/>
</dbReference>
<evidence type="ECO:0000259" key="4">
    <source>
        <dbReference type="Pfam" id="PF09511"/>
    </source>
</evidence>
<protein>
    <recommendedName>
        <fullName evidence="7">tRNA ligase</fullName>
    </recommendedName>
</protein>
<evidence type="ECO:0000313" key="5">
    <source>
        <dbReference type="EMBL" id="PWN25016.1"/>
    </source>
</evidence>
<dbReference type="Proteomes" id="UP000245884">
    <property type="component" value="Unassembled WGS sequence"/>
</dbReference>
<evidence type="ECO:0008006" key="7">
    <source>
        <dbReference type="Google" id="ProtNLM"/>
    </source>
</evidence>
<proteinExistence type="predicted"/>
<feature type="region of interest" description="Disordered" evidence="1">
    <location>
        <begin position="381"/>
        <end position="452"/>
    </location>
</feature>
<feature type="domain" description="tRNA ligase kinase" evidence="3">
    <location>
        <begin position="549"/>
        <end position="627"/>
    </location>
</feature>
<dbReference type="OrthoDB" id="276239at2759"/>
<dbReference type="GO" id="GO:0005634">
    <property type="term" value="C:nucleus"/>
    <property type="evidence" value="ECO:0007669"/>
    <property type="project" value="TreeGrafter"/>
</dbReference>
<dbReference type="GO" id="GO:0006388">
    <property type="term" value="P:tRNA splicing, via endonucleolytic cleavage and ligation"/>
    <property type="evidence" value="ECO:0007669"/>
    <property type="project" value="InterPro"/>
</dbReference>
<organism evidence="5 6">
    <name type="scientific">Jaminaea rosea</name>
    <dbReference type="NCBI Taxonomy" id="1569628"/>
    <lineage>
        <taxon>Eukaryota</taxon>
        <taxon>Fungi</taxon>
        <taxon>Dikarya</taxon>
        <taxon>Basidiomycota</taxon>
        <taxon>Ustilaginomycotina</taxon>
        <taxon>Exobasidiomycetes</taxon>
        <taxon>Microstromatales</taxon>
        <taxon>Microstromatales incertae sedis</taxon>
        <taxon>Jaminaea</taxon>
    </lineage>
</organism>
<name>A0A316UIA9_9BASI</name>